<feature type="domain" description="Kazal-like" evidence="2">
    <location>
        <begin position="439"/>
        <end position="491"/>
    </location>
</feature>
<keyword evidence="1" id="KW-1015">Disulfide bond</keyword>
<accession>A0AAW1HT00</accession>
<dbReference type="PANTHER" id="PTHR10913:SF79">
    <property type="entry name" value="GH09510P"/>
    <property type="match status" value="1"/>
</dbReference>
<dbReference type="SMART" id="SM00280">
    <property type="entry name" value="KAZAL"/>
    <property type="match status" value="9"/>
</dbReference>
<gene>
    <name evidence="3" type="ORF">QE152_g40063</name>
</gene>
<dbReference type="SUPFAM" id="SSF100895">
    <property type="entry name" value="Kazal-type serine protease inhibitors"/>
    <property type="match status" value="9"/>
</dbReference>
<proteinExistence type="predicted"/>
<evidence type="ECO:0000313" key="4">
    <source>
        <dbReference type="Proteomes" id="UP001458880"/>
    </source>
</evidence>
<dbReference type="PROSITE" id="PS51465">
    <property type="entry name" value="KAZAL_2"/>
    <property type="match status" value="7"/>
</dbReference>
<keyword evidence="4" id="KW-1185">Reference proteome</keyword>
<dbReference type="Pfam" id="PF07648">
    <property type="entry name" value="Kazal_2"/>
    <property type="match status" value="9"/>
</dbReference>
<name>A0AAW1HT00_POPJA</name>
<dbReference type="GO" id="GO:0004867">
    <property type="term" value="F:serine-type endopeptidase inhibitor activity"/>
    <property type="evidence" value="ECO:0007669"/>
    <property type="project" value="UniProtKB-KW"/>
</dbReference>
<dbReference type="Proteomes" id="UP001458880">
    <property type="component" value="Unassembled WGS sequence"/>
</dbReference>
<dbReference type="FunFam" id="3.30.60.30:FF:000044">
    <property type="entry name" value="Serine protease inhibitor dipetalogastin"/>
    <property type="match status" value="1"/>
</dbReference>
<dbReference type="GO" id="GO:0030154">
    <property type="term" value="P:cell differentiation"/>
    <property type="evidence" value="ECO:0007669"/>
    <property type="project" value="TreeGrafter"/>
</dbReference>
<keyword evidence="3" id="KW-0646">Protease inhibitor</keyword>
<keyword evidence="3" id="KW-0722">Serine protease inhibitor</keyword>
<dbReference type="Gene3D" id="3.30.60.30">
    <property type="match status" value="9"/>
</dbReference>
<dbReference type="CDD" id="cd00104">
    <property type="entry name" value="KAZAL_FS"/>
    <property type="match status" value="4"/>
</dbReference>
<protein>
    <submittedName>
        <fullName evidence="3">Kazal-type serine protease inhibitor domain</fullName>
    </submittedName>
</protein>
<feature type="domain" description="Kazal-like" evidence="2">
    <location>
        <begin position="25"/>
        <end position="77"/>
    </location>
</feature>
<comment type="caution">
    <text evidence="3">The sequence shown here is derived from an EMBL/GenBank/DDBJ whole genome shotgun (WGS) entry which is preliminary data.</text>
</comment>
<dbReference type="FunFam" id="3.30.60.30:FF:000042">
    <property type="entry name" value="Serine protease inhibitor dipetalogastin"/>
    <property type="match status" value="1"/>
</dbReference>
<feature type="domain" description="Kazal-like" evidence="2">
    <location>
        <begin position="287"/>
        <end position="338"/>
    </location>
</feature>
<dbReference type="InterPro" id="IPR002350">
    <property type="entry name" value="Kazal_dom"/>
</dbReference>
<evidence type="ECO:0000313" key="3">
    <source>
        <dbReference type="EMBL" id="KAK9679398.1"/>
    </source>
</evidence>
<dbReference type="AlphaFoldDB" id="A0AAW1HT00"/>
<feature type="domain" description="Kazal-like" evidence="2">
    <location>
        <begin position="181"/>
        <end position="243"/>
    </location>
</feature>
<dbReference type="FunFam" id="3.30.60.30:FF:000045">
    <property type="entry name" value="Serine protease inhibitor dipetalogastin"/>
    <property type="match status" value="1"/>
</dbReference>
<dbReference type="GO" id="GO:0005576">
    <property type="term" value="C:extracellular region"/>
    <property type="evidence" value="ECO:0007669"/>
    <property type="project" value="TreeGrafter"/>
</dbReference>
<dbReference type="EMBL" id="JASPKY010001026">
    <property type="protein sequence ID" value="KAK9679398.1"/>
    <property type="molecule type" value="Genomic_DNA"/>
</dbReference>
<feature type="domain" description="Kazal-like" evidence="2">
    <location>
        <begin position="130"/>
        <end position="180"/>
    </location>
</feature>
<evidence type="ECO:0000259" key="2">
    <source>
        <dbReference type="PROSITE" id="PS51465"/>
    </source>
</evidence>
<dbReference type="InterPro" id="IPR036058">
    <property type="entry name" value="Kazal_dom_sf"/>
</dbReference>
<feature type="domain" description="Kazal-like" evidence="2">
    <location>
        <begin position="78"/>
        <end position="128"/>
    </location>
</feature>
<organism evidence="3 4">
    <name type="scientific">Popillia japonica</name>
    <name type="common">Japanese beetle</name>
    <dbReference type="NCBI Taxonomy" id="7064"/>
    <lineage>
        <taxon>Eukaryota</taxon>
        <taxon>Metazoa</taxon>
        <taxon>Ecdysozoa</taxon>
        <taxon>Arthropoda</taxon>
        <taxon>Hexapoda</taxon>
        <taxon>Insecta</taxon>
        <taxon>Pterygota</taxon>
        <taxon>Neoptera</taxon>
        <taxon>Endopterygota</taxon>
        <taxon>Coleoptera</taxon>
        <taxon>Polyphaga</taxon>
        <taxon>Scarabaeiformia</taxon>
        <taxon>Scarabaeidae</taxon>
        <taxon>Rutelinae</taxon>
        <taxon>Popillia</taxon>
    </lineage>
</organism>
<reference evidence="3 4" key="1">
    <citation type="journal article" date="2024" name="BMC Genomics">
        <title>De novo assembly and annotation of Popillia japonica's genome with initial clues to its potential as an invasive pest.</title>
        <authorList>
            <person name="Cucini C."/>
            <person name="Boschi S."/>
            <person name="Funari R."/>
            <person name="Cardaioli E."/>
            <person name="Iannotti N."/>
            <person name="Marturano G."/>
            <person name="Paoli F."/>
            <person name="Bruttini M."/>
            <person name="Carapelli A."/>
            <person name="Frati F."/>
            <person name="Nardi F."/>
        </authorList>
    </citation>
    <scope>NUCLEOTIDE SEQUENCE [LARGE SCALE GENOMIC DNA]</scope>
    <source>
        <strain evidence="3">DMR45628</strain>
    </source>
</reference>
<sequence length="502" mass="55870">MEGNELKKFIKIWNKINAHFYGISAARDSSCPRICTQFAFGDPVCGSDGVIYQNICEMRKKTCSKKVKLATDPGVCQRSAGSKCEHRCSNLNDPVCGTDGRTYLNKCMLQVEICRLGIALSHLGSCNNISAHRENCPVDCKQAPLDGPICGSDGNVYKNTCQMKLLTCGQGVVKTDKNYCSTTRHCREHCWRTAKPTCGSDGKIYPNFCHMKSKNCGKHIFEVPMAYCTSGQERRPHSLPCPIDCLNEIDKPTCGSDGYIYKNDCELRMLNCGSYRRVAKVDFDKCKARQAKCQKIKCSEEFDPVCGSDARTYHNQCQLNLAACLKGIQQAHVGNCTALKEHTCPKKCNSDAEEPACGSDGNVYRSLCDMKRETCGQLVVPVPLHHCRTTAQCNQQCTEANAQYVCGSDNKIYKSECEMKRTNCGKHIFVVPMKRCLAGFMFRGCQQICPTIYDPVCGSDNMTYSNMCFLEIESCRTNGNVTSKHMGTCAEPINDVPKNYLY</sequence>
<dbReference type="FunFam" id="3.30.60.30:FF:000035">
    <property type="entry name" value="Serine protease inhibitor dipetalogastin"/>
    <property type="match status" value="1"/>
</dbReference>
<dbReference type="InterPro" id="IPR050653">
    <property type="entry name" value="Prot_Inhib_GrowthFact_Antg"/>
</dbReference>
<evidence type="ECO:0000256" key="1">
    <source>
        <dbReference type="ARBA" id="ARBA00023157"/>
    </source>
</evidence>
<feature type="domain" description="Kazal-like" evidence="2">
    <location>
        <begin position="388"/>
        <end position="438"/>
    </location>
</feature>
<dbReference type="PANTHER" id="PTHR10913">
    <property type="entry name" value="FOLLISTATIN-RELATED"/>
    <property type="match status" value="1"/>
</dbReference>